<protein>
    <recommendedName>
        <fullName evidence="3">Nucleoside phosphorylase domain-containing protein</fullName>
    </recommendedName>
</protein>
<accession>A0A2V1DSR8</accession>
<feature type="non-terminal residue" evidence="1">
    <location>
        <position position="1"/>
    </location>
</feature>
<name>A0A2V1DSR8_9PLEO</name>
<dbReference type="OrthoDB" id="20872at2759"/>
<evidence type="ECO:0000313" key="2">
    <source>
        <dbReference type="Proteomes" id="UP000244855"/>
    </source>
</evidence>
<evidence type="ECO:0008006" key="3">
    <source>
        <dbReference type="Google" id="ProtNLM"/>
    </source>
</evidence>
<sequence>CDKRRLVPRHPGPETHPVIHYGTIASADVVMRYGETREKLRKKYGIPCLEVEAAGLMNDFPCFVIRGICDYSDTHKHKIWQRYAAATAPAYTKEFLGTI</sequence>
<organism evidence="1 2">
    <name type="scientific">Periconia macrospinosa</name>
    <dbReference type="NCBI Taxonomy" id="97972"/>
    <lineage>
        <taxon>Eukaryota</taxon>
        <taxon>Fungi</taxon>
        <taxon>Dikarya</taxon>
        <taxon>Ascomycota</taxon>
        <taxon>Pezizomycotina</taxon>
        <taxon>Dothideomycetes</taxon>
        <taxon>Pleosporomycetidae</taxon>
        <taxon>Pleosporales</taxon>
        <taxon>Massarineae</taxon>
        <taxon>Periconiaceae</taxon>
        <taxon>Periconia</taxon>
    </lineage>
</organism>
<dbReference type="PANTHER" id="PTHR46082">
    <property type="entry name" value="ATP/GTP-BINDING PROTEIN-RELATED"/>
    <property type="match status" value="1"/>
</dbReference>
<dbReference type="Proteomes" id="UP000244855">
    <property type="component" value="Unassembled WGS sequence"/>
</dbReference>
<evidence type="ECO:0000313" key="1">
    <source>
        <dbReference type="EMBL" id="PVI01293.1"/>
    </source>
</evidence>
<dbReference type="STRING" id="97972.A0A2V1DSR8"/>
<proteinExistence type="predicted"/>
<dbReference type="EMBL" id="KZ805360">
    <property type="protein sequence ID" value="PVI01293.1"/>
    <property type="molecule type" value="Genomic_DNA"/>
</dbReference>
<dbReference type="GO" id="GO:0003824">
    <property type="term" value="F:catalytic activity"/>
    <property type="evidence" value="ECO:0007669"/>
    <property type="project" value="InterPro"/>
</dbReference>
<keyword evidence="2" id="KW-1185">Reference proteome</keyword>
<gene>
    <name evidence="1" type="ORF">DM02DRAFT_466974</name>
</gene>
<dbReference type="SUPFAM" id="SSF53167">
    <property type="entry name" value="Purine and uridine phosphorylases"/>
    <property type="match status" value="1"/>
</dbReference>
<dbReference type="AlphaFoldDB" id="A0A2V1DSR8"/>
<reference evidence="1 2" key="1">
    <citation type="journal article" date="2018" name="Sci. Rep.">
        <title>Comparative genomics provides insights into the lifestyle and reveals functional heterogeneity of dark septate endophytic fungi.</title>
        <authorList>
            <person name="Knapp D.G."/>
            <person name="Nemeth J.B."/>
            <person name="Barry K."/>
            <person name="Hainaut M."/>
            <person name="Henrissat B."/>
            <person name="Johnson J."/>
            <person name="Kuo A."/>
            <person name="Lim J.H.P."/>
            <person name="Lipzen A."/>
            <person name="Nolan M."/>
            <person name="Ohm R.A."/>
            <person name="Tamas L."/>
            <person name="Grigoriev I.V."/>
            <person name="Spatafora J.W."/>
            <person name="Nagy L.G."/>
            <person name="Kovacs G.M."/>
        </authorList>
    </citation>
    <scope>NUCLEOTIDE SEQUENCE [LARGE SCALE GENOMIC DNA]</scope>
    <source>
        <strain evidence="1 2">DSE2036</strain>
    </source>
</reference>
<feature type="non-terminal residue" evidence="1">
    <location>
        <position position="99"/>
    </location>
</feature>
<dbReference type="InterPro" id="IPR035994">
    <property type="entry name" value="Nucleoside_phosphorylase_sf"/>
</dbReference>
<dbReference type="InterPro" id="IPR053137">
    <property type="entry name" value="NLR-like"/>
</dbReference>
<dbReference type="PANTHER" id="PTHR46082:SF11">
    <property type="entry name" value="AAA+ ATPASE DOMAIN-CONTAINING PROTEIN-RELATED"/>
    <property type="match status" value="1"/>
</dbReference>
<dbReference type="GO" id="GO:0009116">
    <property type="term" value="P:nucleoside metabolic process"/>
    <property type="evidence" value="ECO:0007669"/>
    <property type="project" value="InterPro"/>
</dbReference>
<dbReference type="Gene3D" id="3.40.50.1580">
    <property type="entry name" value="Nucleoside phosphorylase domain"/>
    <property type="match status" value="1"/>
</dbReference>